<dbReference type="Proteomes" id="UP000198345">
    <property type="component" value="Unassembled WGS sequence"/>
</dbReference>
<dbReference type="SUPFAM" id="SSF56935">
    <property type="entry name" value="Porins"/>
    <property type="match status" value="1"/>
</dbReference>
<accession>A0A226HI87</accession>
<dbReference type="PROSITE" id="PS52016">
    <property type="entry name" value="TONB_DEPENDENT_REC_3"/>
    <property type="match status" value="1"/>
</dbReference>
<dbReference type="Pfam" id="PF13715">
    <property type="entry name" value="CarbopepD_reg_2"/>
    <property type="match status" value="1"/>
</dbReference>
<evidence type="ECO:0000256" key="7">
    <source>
        <dbReference type="PROSITE-ProRule" id="PRU01360"/>
    </source>
</evidence>
<evidence type="ECO:0000256" key="2">
    <source>
        <dbReference type="ARBA" id="ARBA00022448"/>
    </source>
</evidence>
<keyword evidence="5 7" id="KW-0472">Membrane</keyword>
<keyword evidence="3 7" id="KW-1134">Transmembrane beta strand</keyword>
<dbReference type="NCBIfam" id="TIGR04056">
    <property type="entry name" value="OMP_RagA_SusC"/>
    <property type="match status" value="1"/>
</dbReference>
<dbReference type="InterPro" id="IPR039426">
    <property type="entry name" value="TonB-dep_rcpt-like"/>
</dbReference>
<gene>
    <name evidence="10" type="ORF">B0A66_07815</name>
</gene>
<proteinExistence type="inferred from homology"/>
<dbReference type="NCBIfam" id="TIGR04057">
    <property type="entry name" value="SusC_RagA_signa"/>
    <property type="match status" value="1"/>
</dbReference>
<sequence length="1029" mass="112302">MKRLLAVLGMVLLSSLGAVAQNRLITGIVTDAENKGVVAASVEVQGKPFNAMTDVEGRFKMNVPEGKVTLKISSMGFVSKSVVLQETETKVTVQLAEDAQELKDVVVTSFGVKKQKKSLGYAVAELKGEELTKNKEVNLGNSLQGKIAGVNVSAPTSGPSGSSRVVIRGATSASGLNQPLYVVDGIPIDNSQQGNAGMYGGADKGDGMSSFNPEDIATISVLKGSAASALYGYRGSNGVILITTKKGRNNTGLGVDFSTNSTFNTPMNLLKWQDQYGAGAPVEGVATRFGNLQEFRDSYYFAWGDKYDGTPSLALDGSTQPYKAYGKDNVKNFYRTGFSFSNTLAISGGNESTNFRLSFGNTKDESIMPGTNFGRNNVSLSLNSAVNEKISIEANAQYASEKSHNRPYLNDSPKNASFPVTFLTPGTDIRSLRNAYDENGGEADYFGTNLYHTNPYFATQEGLNDDLRKRFIGSAKVNYNITDKIYAKAVLGIDDINYEITEIEPTGINYSIGGAYDNRVETRSEVNASGYLGYKGDLATNLSLDAFVGANRQHNRYSGIKMRGVNYIVPFKYFYGNTTPEKTEKIFSESEVNSLFYSADLGYKDFLYLSLTGREDWFSTLDPSNNSTFYPSVSTSFIYSEVLKLPEWMTYGKLRAGWGNVGGALPEAYALQLTYLAPDGQTNSLGQPILGINGETVPNKFLKPYNVSTIEFGFENTFFNNRLSTDLTFYSKRTTNDITDADISQTSGYRTTKINVGEILNQGVEFAINLKAVKTPNFSWSVGYNIAYNDSEVISLSDKITTKSLEGNRDARASVVLEKGQPFGVIKAYDYLRDANGTVVLDSQGRFMRGDLIIAGQGVAPTSMGLTNDFSYKNFTLSVFVDAKFGGDIYSATNQLGTRYGLSDTTLEGRETGVAVSGVDVDGNPVNTTVSAYDYWRSYSDVTSNFVYNADFVKLRAVSFGYNFPKEYIEKTPFQSISLAFSAHNLWTIYSNTPNIDPESNYSNSNAQGLERATMPLTRNYGLTLNVKF</sequence>
<protein>
    <submittedName>
        <fullName evidence="10">SusC/RagA family TonB-linked outer membrane protein</fullName>
    </submittedName>
</protein>
<keyword evidence="11" id="KW-1185">Reference proteome</keyword>
<evidence type="ECO:0000256" key="5">
    <source>
        <dbReference type="ARBA" id="ARBA00023136"/>
    </source>
</evidence>
<comment type="caution">
    <text evidence="10">The sequence shown here is derived from an EMBL/GenBank/DDBJ whole genome shotgun (WGS) entry which is preliminary data.</text>
</comment>
<dbReference type="InterPro" id="IPR037066">
    <property type="entry name" value="Plug_dom_sf"/>
</dbReference>
<evidence type="ECO:0000313" key="10">
    <source>
        <dbReference type="EMBL" id="OXA93170.1"/>
    </source>
</evidence>
<dbReference type="Gene3D" id="2.60.40.1120">
    <property type="entry name" value="Carboxypeptidase-like, regulatory domain"/>
    <property type="match status" value="1"/>
</dbReference>
<reference evidence="10 11" key="1">
    <citation type="submission" date="2016-11" db="EMBL/GenBank/DDBJ databases">
        <title>Whole genomes of Flavobacteriaceae.</title>
        <authorList>
            <person name="Stine C."/>
            <person name="Li C."/>
            <person name="Tadesse D."/>
        </authorList>
    </citation>
    <scope>NUCLEOTIDE SEQUENCE [LARGE SCALE GENOMIC DNA]</scope>
    <source>
        <strain evidence="10 11">DSM 18292</strain>
    </source>
</reference>
<comment type="similarity">
    <text evidence="7">Belongs to the TonB-dependent receptor family.</text>
</comment>
<keyword evidence="2 7" id="KW-0813">Transport</keyword>
<feature type="domain" description="TonB-dependent receptor plug" evidence="9">
    <location>
        <begin position="116"/>
        <end position="239"/>
    </location>
</feature>
<dbReference type="RefSeq" id="WP_244283409.1">
    <property type="nucleotide sequence ID" value="NZ_FXTV01000015.1"/>
</dbReference>
<dbReference type="InterPro" id="IPR023997">
    <property type="entry name" value="TonB-dep_OMP_SusC/RagA_CS"/>
</dbReference>
<evidence type="ECO:0000256" key="8">
    <source>
        <dbReference type="SAM" id="SignalP"/>
    </source>
</evidence>
<dbReference type="InterPro" id="IPR008969">
    <property type="entry name" value="CarboxyPept-like_regulatory"/>
</dbReference>
<dbReference type="AlphaFoldDB" id="A0A226HI87"/>
<dbReference type="Gene3D" id="2.170.130.10">
    <property type="entry name" value="TonB-dependent receptor, plug domain"/>
    <property type="match status" value="1"/>
</dbReference>
<dbReference type="InterPro" id="IPR023996">
    <property type="entry name" value="TonB-dep_OMP_SusC/RagA"/>
</dbReference>
<dbReference type="Gene3D" id="2.40.170.20">
    <property type="entry name" value="TonB-dependent receptor, beta-barrel domain"/>
    <property type="match status" value="1"/>
</dbReference>
<evidence type="ECO:0000256" key="6">
    <source>
        <dbReference type="ARBA" id="ARBA00023237"/>
    </source>
</evidence>
<evidence type="ECO:0000256" key="3">
    <source>
        <dbReference type="ARBA" id="ARBA00022452"/>
    </source>
</evidence>
<feature type="chain" id="PRO_5012285258" evidence="8">
    <location>
        <begin position="21"/>
        <end position="1029"/>
    </location>
</feature>
<name>A0A226HI87_9FLAO</name>
<keyword evidence="4 7" id="KW-0812">Transmembrane</keyword>
<evidence type="ECO:0000256" key="1">
    <source>
        <dbReference type="ARBA" id="ARBA00004571"/>
    </source>
</evidence>
<dbReference type="Pfam" id="PF07715">
    <property type="entry name" value="Plug"/>
    <property type="match status" value="1"/>
</dbReference>
<feature type="signal peptide" evidence="8">
    <location>
        <begin position="1"/>
        <end position="20"/>
    </location>
</feature>
<dbReference type="EMBL" id="MUGW01000016">
    <property type="protein sequence ID" value="OXA93170.1"/>
    <property type="molecule type" value="Genomic_DNA"/>
</dbReference>
<dbReference type="InterPro" id="IPR012910">
    <property type="entry name" value="Plug_dom"/>
</dbReference>
<dbReference type="SUPFAM" id="SSF49464">
    <property type="entry name" value="Carboxypeptidase regulatory domain-like"/>
    <property type="match status" value="1"/>
</dbReference>
<keyword evidence="6 7" id="KW-0998">Cell outer membrane</keyword>
<dbReference type="GO" id="GO:0009279">
    <property type="term" value="C:cell outer membrane"/>
    <property type="evidence" value="ECO:0007669"/>
    <property type="project" value="UniProtKB-SubCell"/>
</dbReference>
<evidence type="ECO:0000259" key="9">
    <source>
        <dbReference type="Pfam" id="PF07715"/>
    </source>
</evidence>
<comment type="subcellular location">
    <subcellularLocation>
        <location evidence="1 7">Cell outer membrane</location>
        <topology evidence="1 7">Multi-pass membrane protein</topology>
    </subcellularLocation>
</comment>
<evidence type="ECO:0000313" key="11">
    <source>
        <dbReference type="Proteomes" id="UP000198345"/>
    </source>
</evidence>
<dbReference type="InterPro" id="IPR036942">
    <property type="entry name" value="Beta-barrel_TonB_sf"/>
</dbReference>
<organism evidence="10 11">
    <name type="scientific">Flavobacterium hercynium</name>
    <dbReference type="NCBI Taxonomy" id="387094"/>
    <lineage>
        <taxon>Bacteria</taxon>
        <taxon>Pseudomonadati</taxon>
        <taxon>Bacteroidota</taxon>
        <taxon>Flavobacteriia</taxon>
        <taxon>Flavobacteriales</taxon>
        <taxon>Flavobacteriaceae</taxon>
        <taxon>Flavobacterium</taxon>
    </lineage>
</organism>
<evidence type="ECO:0000256" key="4">
    <source>
        <dbReference type="ARBA" id="ARBA00022692"/>
    </source>
</evidence>
<keyword evidence="8" id="KW-0732">Signal</keyword>